<dbReference type="SUPFAM" id="SSF53335">
    <property type="entry name" value="S-adenosyl-L-methionine-dependent methyltransferases"/>
    <property type="match status" value="2"/>
</dbReference>
<dbReference type="InterPro" id="IPR054170">
    <property type="entry name" value="RlmL_1st"/>
</dbReference>
<gene>
    <name evidence="6 10" type="primary">rlmL</name>
    <name evidence="10" type="ORF">MAGMO_1003</name>
</gene>
<keyword evidence="4 6" id="KW-0808">Transferase</keyword>
<dbReference type="GO" id="GO:0052915">
    <property type="term" value="F:23S rRNA (guanine(2445)-N(2))-methyltransferase activity"/>
    <property type="evidence" value="ECO:0007669"/>
    <property type="project" value="UniProtKB-UniRule"/>
</dbReference>
<dbReference type="Pfam" id="PF01170">
    <property type="entry name" value="UPF0020"/>
    <property type="match status" value="1"/>
</dbReference>
<dbReference type="SMART" id="SM00981">
    <property type="entry name" value="THUMP"/>
    <property type="match status" value="1"/>
</dbReference>
<dbReference type="CDD" id="cd11715">
    <property type="entry name" value="THUMP_AdoMetMT"/>
    <property type="match status" value="1"/>
</dbReference>
<dbReference type="NCBIfam" id="NF008748">
    <property type="entry name" value="PRK11783.1"/>
    <property type="match status" value="1"/>
</dbReference>
<dbReference type="CDD" id="cd02440">
    <property type="entry name" value="AdoMet_MTases"/>
    <property type="match status" value="1"/>
</dbReference>
<dbReference type="Pfam" id="PF22020">
    <property type="entry name" value="RlmL_1st"/>
    <property type="match status" value="1"/>
</dbReference>
<dbReference type="PROSITE" id="PS51165">
    <property type="entry name" value="THUMP"/>
    <property type="match status" value="1"/>
</dbReference>
<evidence type="ECO:0000256" key="2">
    <source>
        <dbReference type="ARBA" id="ARBA00022552"/>
    </source>
</evidence>
<keyword evidence="3 6" id="KW-0489">Methyltransferase</keyword>
<reference evidence="10" key="1">
    <citation type="submission" date="2015-04" db="EMBL/GenBank/DDBJ databases">
        <authorList>
            <person name="Syromyatnikov M.Y."/>
            <person name="Popov V.N."/>
        </authorList>
    </citation>
    <scope>NUCLEOTIDE SEQUENCE</scope>
    <source>
        <strain evidence="10">MO-1</strain>
    </source>
</reference>
<dbReference type="Pfam" id="PF02926">
    <property type="entry name" value="THUMP"/>
    <property type="match status" value="1"/>
</dbReference>
<dbReference type="PANTHER" id="PTHR47313:SF1">
    <property type="entry name" value="RIBOSOMAL RNA LARGE SUBUNIT METHYLTRANSFERASE K_L"/>
    <property type="match status" value="1"/>
</dbReference>
<evidence type="ECO:0000256" key="5">
    <source>
        <dbReference type="ARBA" id="ARBA00022691"/>
    </source>
</evidence>
<sequence>MSHRYFATTAKGLEAALADELRAMGCKDVRAARAGVSFHGSLEIGLRACLWSRIANRILLFIKQLDASNGDSLYEGAKAIAWEDHITPEGSLAVDCVGTNDEIRHTHYGALRIKDAIVDRIRDRHNTRPSVDREFPDLRINLNIRGQRGTLAIDLTGEPLHRRGYRKETGKAPLKENLAAALLHYAGWQKIAADGGALLDPMAGSGTILIEAAMIAGDKAPGIFRRRFGFQRWVGFDTYARQLWTELGEEANQRMIDGEAHIPPIVGSDWDDSVVRYAQHNVEEAELEEKIIVHHRPLHHWPEELAKHPDWLRESGLLITNPPYGERVADASVIEKLYQRLGGLLTGPLDGWNAGFLLGDALWQGSLNLPAHPQRMDLYNGALACAYVLYTPGATAQPSEQAAEAEKSQPTIPPHAPSGEGAQMFANRLRKNLKRLKKWVKREEVECYRIYDADMPEYALALDRYGEWVVVQEYQAPRSIPQADAHRRFQDALSVIPSVLEVPVDRVIIKSRERQKGSNQYTKQGAAMEWHTVHEAGLKMRINLTDYLDTGLFLDHAPMRARMGAEAAGKRFLNLFCYTGAATVHAVAGGAAESLSIDLSNTYLSWLEDNLRVNQLEDKQRHKMLHADTLAWLAGEPQEAPFDLIFLDPPTFSNSKRMQETLDIQRDHVELITNTIKRLAPGGTLYFSTNRKKFKLDLERLEQTLAKRFGDPITIKEITKETLGPDFQRVPPIHMVWQLVRNSPK</sequence>
<evidence type="ECO:0000259" key="9">
    <source>
        <dbReference type="PROSITE" id="PS51165"/>
    </source>
</evidence>
<proteinExistence type="inferred from homology"/>
<dbReference type="GO" id="GO:0003723">
    <property type="term" value="F:RNA binding"/>
    <property type="evidence" value="ECO:0007669"/>
    <property type="project" value="UniProtKB-UniRule"/>
</dbReference>
<protein>
    <recommendedName>
        <fullName evidence="6">Ribosomal RNA large subunit methyltransferase K/L</fullName>
    </recommendedName>
    <domain>
        <recommendedName>
            <fullName evidence="6">23S rRNA m2G2445 methyltransferase</fullName>
            <ecNumber evidence="6">2.1.1.173</ecNumber>
        </recommendedName>
        <alternativeName>
            <fullName evidence="6">rRNA (guanine-N(2)-)-methyltransferase RlmL</fullName>
        </alternativeName>
    </domain>
    <domain>
        <recommendedName>
            <fullName evidence="6">23S rRNA m7G2069 methyltransferase</fullName>
            <ecNumber evidence="6">2.1.1.264</ecNumber>
        </recommendedName>
        <alternativeName>
            <fullName evidence="6">rRNA (guanine-N(7)-)-methyltransferase RlmK</fullName>
        </alternativeName>
    </domain>
</protein>
<dbReference type="EC" id="2.1.1.264" evidence="6"/>
<evidence type="ECO:0000256" key="7">
    <source>
        <dbReference type="PROSITE-ProRule" id="PRU00529"/>
    </source>
</evidence>
<name>A0A1S7LGY9_MAGMO</name>
<dbReference type="EC" id="2.1.1.173" evidence="6"/>
<dbReference type="InterPro" id="IPR004114">
    <property type="entry name" value="THUMP_dom"/>
</dbReference>
<comment type="function">
    <text evidence="6">Specifically methylates the guanine in position 2445 (m2G2445) and the guanine in position 2069 (m7G2069) of 23S rRNA.</text>
</comment>
<evidence type="ECO:0000313" key="10">
    <source>
        <dbReference type="EMBL" id="CRH05201.1"/>
    </source>
</evidence>
<dbReference type="HAMAP" id="MF_01858">
    <property type="entry name" value="23SrRNA_methyltr_KL"/>
    <property type="match status" value="1"/>
</dbReference>
<dbReference type="Pfam" id="PF10672">
    <property type="entry name" value="Methyltrans_SAM"/>
    <property type="match status" value="1"/>
</dbReference>
<dbReference type="InterPro" id="IPR019614">
    <property type="entry name" value="SAM-dep_methyl-trfase"/>
</dbReference>
<dbReference type="InterPro" id="IPR002052">
    <property type="entry name" value="DNA_methylase_N6_adenine_CS"/>
</dbReference>
<dbReference type="PIRSF" id="PIRSF037618">
    <property type="entry name" value="RNA_Mtase_bacteria_prd"/>
    <property type="match status" value="1"/>
</dbReference>
<dbReference type="InterPro" id="IPR017244">
    <property type="entry name" value="23SrRNA_methyltr_KL"/>
</dbReference>
<evidence type="ECO:0000256" key="6">
    <source>
        <dbReference type="HAMAP-Rule" id="MF_01858"/>
    </source>
</evidence>
<evidence type="ECO:0000256" key="1">
    <source>
        <dbReference type="ARBA" id="ARBA00022490"/>
    </source>
</evidence>
<keyword evidence="2 6" id="KW-0698">rRNA processing</keyword>
<dbReference type="AlphaFoldDB" id="A0A1S7LGY9"/>
<organism evidence="10">
    <name type="scientific">Magnetococcus massalia (strain MO-1)</name>
    <dbReference type="NCBI Taxonomy" id="451514"/>
    <lineage>
        <taxon>Bacteria</taxon>
        <taxon>Pseudomonadati</taxon>
        <taxon>Pseudomonadota</taxon>
        <taxon>Magnetococcia</taxon>
        <taxon>Magnetococcales</taxon>
        <taxon>Magnetococcaceae</taxon>
        <taxon>Magnetococcus</taxon>
    </lineage>
</organism>
<keyword evidence="7" id="KW-0694">RNA-binding</keyword>
<dbReference type="EMBL" id="LO017727">
    <property type="protein sequence ID" value="CRH05201.1"/>
    <property type="molecule type" value="Genomic_DNA"/>
</dbReference>
<dbReference type="Gene3D" id="3.30.2130.30">
    <property type="match status" value="1"/>
</dbReference>
<dbReference type="InterPro" id="IPR029063">
    <property type="entry name" value="SAM-dependent_MTases_sf"/>
</dbReference>
<dbReference type="GO" id="GO:0005737">
    <property type="term" value="C:cytoplasm"/>
    <property type="evidence" value="ECO:0007669"/>
    <property type="project" value="UniProtKB-SubCell"/>
</dbReference>
<accession>A0A1S7LGY9</accession>
<comment type="catalytic activity">
    <reaction evidence="6">
        <text>guanosine(2445) in 23S rRNA + S-adenosyl-L-methionine = N(2)-methylguanosine(2445) in 23S rRNA + S-adenosyl-L-homocysteine + H(+)</text>
        <dbReference type="Rhea" id="RHEA:42740"/>
        <dbReference type="Rhea" id="RHEA-COMP:10215"/>
        <dbReference type="Rhea" id="RHEA-COMP:10216"/>
        <dbReference type="ChEBI" id="CHEBI:15378"/>
        <dbReference type="ChEBI" id="CHEBI:57856"/>
        <dbReference type="ChEBI" id="CHEBI:59789"/>
        <dbReference type="ChEBI" id="CHEBI:74269"/>
        <dbReference type="ChEBI" id="CHEBI:74481"/>
        <dbReference type="EC" id="2.1.1.173"/>
    </reaction>
</comment>
<dbReference type="GO" id="GO:0070043">
    <property type="term" value="F:rRNA (guanine-N7-)-methyltransferase activity"/>
    <property type="evidence" value="ECO:0007669"/>
    <property type="project" value="UniProtKB-UniRule"/>
</dbReference>
<dbReference type="Gene3D" id="3.30.750.80">
    <property type="entry name" value="RNA methyltransferase domain (HRMD) like"/>
    <property type="match status" value="1"/>
</dbReference>
<keyword evidence="1 6" id="KW-0963">Cytoplasm</keyword>
<feature type="region of interest" description="Disordered" evidence="8">
    <location>
        <begin position="398"/>
        <end position="421"/>
    </location>
</feature>
<feature type="domain" description="THUMP" evidence="9">
    <location>
        <begin position="44"/>
        <end position="155"/>
    </location>
</feature>
<dbReference type="InterPro" id="IPR000241">
    <property type="entry name" value="RlmKL-like_Mtase"/>
</dbReference>
<evidence type="ECO:0000256" key="8">
    <source>
        <dbReference type="SAM" id="MobiDB-lite"/>
    </source>
</evidence>
<evidence type="ECO:0000256" key="3">
    <source>
        <dbReference type="ARBA" id="ARBA00022603"/>
    </source>
</evidence>
<dbReference type="PROSITE" id="PS00092">
    <property type="entry name" value="N6_MTASE"/>
    <property type="match status" value="1"/>
</dbReference>
<comment type="catalytic activity">
    <reaction evidence="6">
        <text>guanosine(2069) in 23S rRNA + S-adenosyl-L-methionine = N(2)-methylguanosine(2069) in 23S rRNA + S-adenosyl-L-homocysteine + H(+)</text>
        <dbReference type="Rhea" id="RHEA:43772"/>
        <dbReference type="Rhea" id="RHEA-COMP:10688"/>
        <dbReference type="Rhea" id="RHEA-COMP:10689"/>
        <dbReference type="ChEBI" id="CHEBI:15378"/>
        <dbReference type="ChEBI" id="CHEBI:57856"/>
        <dbReference type="ChEBI" id="CHEBI:59789"/>
        <dbReference type="ChEBI" id="CHEBI:74269"/>
        <dbReference type="ChEBI" id="CHEBI:74481"/>
        <dbReference type="EC" id="2.1.1.264"/>
    </reaction>
</comment>
<comment type="subcellular location">
    <subcellularLocation>
        <location evidence="6">Cytoplasm</location>
    </subcellularLocation>
</comment>
<dbReference type="PANTHER" id="PTHR47313">
    <property type="entry name" value="RIBOSOMAL RNA LARGE SUBUNIT METHYLTRANSFERASE K/L"/>
    <property type="match status" value="1"/>
</dbReference>
<comment type="similarity">
    <text evidence="6">Belongs to the methyltransferase superfamily. RlmKL family.</text>
</comment>
<keyword evidence="5 6" id="KW-0949">S-adenosyl-L-methionine</keyword>
<evidence type="ECO:0000256" key="4">
    <source>
        <dbReference type="ARBA" id="ARBA00022679"/>
    </source>
</evidence>
<dbReference type="Gene3D" id="3.40.50.150">
    <property type="entry name" value="Vaccinia Virus protein VP39"/>
    <property type="match status" value="2"/>
</dbReference>